<dbReference type="Pfam" id="PF02899">
    <property type="entry name" value="Phage_int_SAM_1"/>
    <property type="match status" value="1"/>
</dbReference>
<sequence length="329" mass="36916">MTPIAPLIETFLRDTLACQRGASQHTRDSYASSFQLLFVFAADRLKVKPSALTLEQIDAGLVSAFLEHLEDERKNAAVTRNVRLAAIKSFFRFLEYRQPAALEQIRRVLAIPFKKTDTRLVPYLLREELKAVLDAPDPATRDGIRDRAMLHVAVCAGLRVSELTGLKVDDIDLPSMSIRVLGKGRRERTLPLWKPAAAALRAWLAIRGQVATPEVFVNARGEPLSRWGFAYLLRQHAATAARKQPGLAKKRVSPHVLRHTCAMVVLQATRDIRKVSLWLGHATLTTTEVYTRGDPTEKLDAMEAIVPPHLRRGVFQPTDQLIELLRRTS</sequence>
<evidence type="ECO:0000256" key="3">
    <source>
        <dbReference type="ARBA" id="ARBA00023125"/>
    </source>
</evidence>
<reference evidence="8 9" key="1">
    <citation type="submission" date="2014-11" db="EMBL/GenBank/DDBJ databases">
        <title>Symbiosis island explosion on the genome of extra-slow-growing strains of soybean bradyrhizobia with massive insertion sequences.</title>
        <authorList>
            <person name="Iida T."/>
            <person name="Minamisawa K."/>
        </authorList>
    </citation>
    <scope>NUCLEOTIDE SEQUENCE [LARGE SCALE GENOMIC DNA]</scope>
    <source>
        <strain evidence="8 9">NK6</strain>
        <plasmid evidence="9">pNK6c DNA</plasmid>
    </source>
</reference>
<evidence type="ECO:0000256" key="4">
    <source>
        <dbReference type="ARBA" id="ARBA00023172"/>
    </source>
</evidence>
<keyword evidence="3 5" id="KW-0238">DNA-binding</keyword>
<dbReference type="GO" id="GO:0015074">
    <property type="term" value="P:DNA integration"/>
    <property type="evidence" value="ECO:0007669"/>
    <property type="project" value="UniProtKB-KW"/>
</dbReference>
<dbReference type="InterPro" id="IPR044068">
    <property type="entry name" value="CB"/>
</dbReference>
<dbReference type="Gene3D" id="1.10.443.10">
    <property type="entry name" value="Intergrase catalytic core"/>
    <property type="match status" value="1"/>
</dbReference>
<dbReference type="SUPFAM" id="SSF56349">
    <property type="entry name" value="DNA breaking-rejoining enzymes"/>
    <property type="match status" value="1"/>
</dbReference>
<dbReference type="PROSITE" id="PS51898">
    <property type="entry name" value="TYR_RECOMBINASE"/>
    <property type="match status" value="1"/>
</dbReference>
<dbReference type="InterPro" id="IPR004107">
    <property type="entry name" value="Integrase_SAM-like_N"/>
</dbReference>
<evidence type="ECO:0000256" key="1">
    <source>
        <dbReference type="ARBA" id="ARBA00022829"/>
    </source>
</evidence>
<dbReference type="InterPro" id="IPR002104">
    <property type="entry name" value="Integrase_catalytic"/>
</dbReference>
<organism evidence="8 9">
    <name type="scientific">Bradyrhizobium diazoefficiens</name>
    <dbReference type="NCBI Taxonomy" id="1355477"/>
    <lineage>
        <taxon>Bacteria</taxon>
        <taxon>Pseudomonadati</taxon>
        <taxon>Pseudomonadota</taxon>
        <taxon>Alphaproteobacteria</taxon>
        <taxon>Hyphomicrobiales</taxon>
        <taxon>Nitrobacteraceae</taxon>
        <taxon>Bradyrhizobium</taxon>
    </lineage>
</organism>
<dbReference type="InterPro" id="IPR010998">
    <property type="entry name" value="Integrase_recombinase_N"/>
</dbReference>
<dbReference type="InterPro" id="IPR011010">
    <property type="entry name" value="DNA_brk_join_enz"/>
</dbReference>
<feature type="domain" description="Core-binding (CB)" evidence="7">
    <location>
        <begin position="2"/>
        <end position="95"/>
    </location>
</feature>
<feature type="domain" description="Tyr recombinase" evidence="6">
    <location>
        <begin position="119"/>
        <end position="303"/>
    </location>
</feature>
<keyword evidence="1" id="KW-0159">Chromosome partition</keyword>
<dbReference type="RefSeq" id="WP_060913203.1">
    <property type="nucleotide sequence ID" value="NZ_JAFCKD010000145.1"/>
</dbReference>
<proteinExistence type="predicted"/>
<keyword evidence="4" id="KW-0233">DNA recombination</keyword>
<dbReference type="Proteomes" id="UP000063308">
    <property type="component" value="Plasmid pNK6c"/>
</dbReference>
<dbReference type="InterPro" id="IPR013762">
    <property type="entry name" value="Integrase-like_cat_sf"/>
</dbReference>
<evidence type="ECO:0000256" key="5">
    <source>
        <dbReference type="PROSITE-ProRule" id="PRU01248"/>
    </source>
</evidence>
<dbReference type="EMBL" id="AP014687">
    <property type="protein sequence ID" value="BAR63455.1"/>
    <property type="molecule type" value="Genomic_DNA"/>
</dbReference>
<dbReference type="PROSITE" id="PS51900">
    <property type="entry name" value="CB"/>
    <property type="match status" value="1"/>
</dbReference>
<dbReference type="Gene3D" id="1.10.150.130">
    <property type="match status" value="1"/>
</dbReference>
<evidence type="ECO:0000256" key="2">
    <source>
        <dbReference type="ARBA" id="ARBA00022908"/>
    </source>
</evidence>
<dbReference type="AlphaFoldDB" id="A0A0E3VXY2"/>
<accession>A0A0E3VXY2</accession>
<dbReference type="InterPro" id="IPR050090">
    <property type="entry name" value="Tyrosine_recombinase_XerCD"/>
</dbReference>
<name>A0A0E3VXY2_9BRAD</name>
<evidence type="ECO:0000313" key="9">
    <source>
        <dbReference type="Proteomes" id="UP000063308"/>
    </source>
</evidence>
<dbReference type="GO" id="GO:0003677">
    <property type="term" value="F:DNA binding"/>
    <property type="evidence" value="ECO:0007669"/>
    <property type="project" value="UniProtKB-UniRule"/>
</dbReference>
<keyword evidence="2" id="KW-0229">DNA integration</keyword>
<protein>
    <submittedName>
        <fullName evidence="8">Integrase/recombinase</fullName>
    </submittedName>
</protein>
<dbReference type="GO" id="GO:0007059">
    <property type="term" value="P:chromosome segregation"/>
    <property type="evidence" value="ECO:0007669"/>
    <property type="project" value="UniProtKB-KW"/>
</dbReference>
<evidence type="ECO:0000313" key="8">
    <source>
        <dbReference type="EMBL" id="BAR63455.1"/>
    </source>
</evidence>
<gene>
    <name evidence="8" type="ORF">NK6_c_48</name>
</gene>
<dbReference type="SUPFAM" id="SSF47823">
    <property type="entry name" value="lambda integrase-like, N-terminal domain"/>
    <property type="match status" value="1"/>
</dbReference>
<dbReference type="PANTHER" id="PTHR30349">
    <property type="entry name" value="PHAGE INTEGRASE-RELATED"/>
    <property type="match status" value="1"/>
</dbReference>
<evidence type="ECO:0000259" key="6">
    <source>
        <dbReference type="PROSITE" id="PS51898"/>
    </source>
</evidence>
<dbReference type="Pfam" id="PF00589">
    <property type="entry name" value="Phage_integrase"/>
    <property type="match status" value="1"/>
</dbReference>
<geneLocation type="plasmid" evidence="9">
    <name>pNK6c DNA</name>
</geneLocation>
<keyword evidence="8" id="KW-0614">Plasmid</keyword>
<dbReference type="GO" id="GO:0006310">
    <property type="term" value="P:DNA recombination"/>
    <property type="evidence" value="ECO:0007669"/>
    <property type="project" value="UniProtKB-KW"/>
</dbReference>
<evidence type="ECO:0000259" key="7">
    <source>
        <dbReference type="PROSITE" id="PS51900"/>
    </source>
</evidence>
<dbReference type="PANTHER" id="PTHR30349:SF81">
    <property type="entry name" value="TYROSINE RECOMBINASE XERC"/>
    <property type="match status" value="1"/>
</dbReference>